<sequence>MNTSCFRKEEKRIEAQWENTLLLPGCAGMPENIGLAGAYSGIVEGKLLVLGGANFPDKYPWEGGIKTWWATLYSYDLDTEEWTVYDDFLDRPLAYGVSISLPEGLLCIGGCDHARCSDKVFLIKKEIDSFVIDSVSYPSLPVPLANAAGAICDNCIYIAGGQESMVNERSTHHFYMLDLHHKEQGWQVMPGWDGPSLSYAVGVAQRGRFYLFSGRSYAPDELMTEYTEGYVFEPGTGKWNKMTGSFPVMAGTAIPYGEDKILILGGVEEILPTSPKHPGFSRKLRVVSTDMNALVALFDCSYPIPVTTNAVSIGNQVFVVSGEIQPGIRTPLILKGTFRK</sequence>
<dbReference type="Proteomes" id="UP000095725">
    <property type="component" value="Unassembled WGS sequence"/>
</dbReference>
<protein>
    <submittedName>
        <fullName evidence="3">Putative lipoprotein</fullName>
        <ecNumber evidence="3">5.1.3.24</ecNumber>
    </submittedName>
</protein>
<keyword evidence="3" id="KW-0413">Isomerase</keyword>
<dbReference type="AlphaFoldDB" id="A0A174U0D4"/>
<evidence type="ECO:0000256" key="2">
    <source>
        <dbReference type="ARBA" id="ARBA00022737"/>
    </source>
</evidence>
<evidence type="ECO:0000256" key="1">
    <source>
        <dbReference type="ARBA" id="ARBA00022441"/>
    </source>
</evidence>
<proteinExistence type="predicted"/>
<gene>
    <name evidence="3" type="primary">nanM_2</name>
    <name evidence="3" type="ORF">ERS852558_01924</name>
</gene>
<dbReference type="InterPro" id="IPR011043">
    <property type="entry name" value="Gal_Oxase/kelch_b-propeller"/>
</dbReference>
<dbReference type="InterPro" id="IPR056734">
    <property type="entry name" value="NANM"/>
</dbReference>
<keyword evidence="3" id="KW-0449">Lipoprotein</keyword>
<dbReference type="EC" id="5.1.3.24" evidence="3"/>
<reference evidence="3 4" key="1">
    <citation type="submission" date="2015-09" db="EMBL/GenBank/DDBJ databases">
        <authorList>
            <consortium name="Pathogen Informatics"/>
        </authorList>
    </citation>
    <scope>NUCLEOTIDE SEQUENCE [LARGE SCALE GENOMIC DNA]</scope>
    <source>
        <strain evidence="3 4">2789STDY5834946</strain>
    </source>
</reference>
<dbReference type="Pfam" id="PF24996">
    <property type="entry name" value="NANM"/>
    <property type="match status" value="2"/>
</dbReference>
<dbReference type="RefSeq" id="WP_055256265.1">
    <property type="nucleotide sequence ID" value="NZ_CP081920.1"/>
</dbReference>
<dbReference type="EMBL" id="CZBL01000007">
    <property type="protein sequence ID" value="CUQ13617.1"/>
    <property type="molecule type" value="Genomic_DNA"/>
</dbReference>
<keyword evidence="1" id="KW-0880">Kelch repeat</keyword>
<keyword evidence="2" id="KW-0677">Repeat</keyword>
<dbReference type="GO" id="GO:0016853">
    <property type="term" value="F:isomerase activity"/>
    <property type="evidence" value="ECO:0007669"/>
    <property type="project" value="UniProtKB-KW"/>
</dbReference>
<dbReference type="InterPro" id="IPR015915">
    <property type="entry name" value="Kelch-typ_b-propeller"/>
</dbReference>
<organism evidence="3 4">
    <name type="scientific">Bacteroides caccae</name>
    <dbReference type="NCBI Taxonomy" id="47678"/>
    <lineage>
        <taxon>Bacteria</taxon>
        <taxon>Pseudomonadati</taxon>
        <taxon>Bacteroidota</taxon>
        <taxon>Bacteroidia</taxon>
        <taxon>Bacteroidales</taxon>
        <taxon>Bacteroidaceae</taxon>
        <taxon>Bacteroides</taxon>
    </lineage>
</organism>
<dbReference type="SUPFAM" id="SSF50965">
    <property type="entry name" value="Galactose oxidase, central domain"/>
    <property type="match status" value="1"/>
</dbReference>
<accession>A0A174U0D4</accession>
<dbReference type="PANTHER" id="PTHR45632">
    <property type="entry name" value="LD33804P"/>
    <property type="match status" value="1"/>
</dbReference>
<evidence type="ECO:0000313" key="4">
    <source>
        <dbReference type="Proteomes" id="UP000095725"/>
    </source>
</evidence>
<evidence type="ECO:0000313" key="3">
    <source>
        <dbReference type="EMBL" id="CUQ13617.1"/>
    </source>
</evidence>
<dbReference type="PANTHER" id="PTHR45632:SF3">
    <property type="entry name" value="KELCH-LIKE PROTEIN 32"/>
    <property type="match status" value="1"/>
</dbReference>
<dbReference type="Gene3D" id="2.120.10.80">
    <property type="entry name" value="Kelch-type beta propeller"/>
    <property type="match status" value="2"/>
</dbReference>
<name>A0A174U0D4_9BACE</name>